<name>A0A0D3DZC3_BRAOL</name>
<organism evidence="2 3">
    <name type="scientific">Brassica oleracea var. oleracea</name>
    <dbReference type="NCBI Taxonomy" id="109376"/>
    <lineage>
        <taxon>Eukaryota</taxon>
        <taxon>Viridiplantae</taxon>
        <taxon>Streptophyta</taxon>
        <taxon>Embryophyta</taxon>
        <taxon>Tracheophyta</taxon>
        <taxon>Spermatophyta</taxon>
        <taxon>Magnoliopsida</taxon>
        <taxon>eudicotyledons</taxon>
        <taxon>Gunneridae</taxon>
        <taxon>Pentapetalae</taxon>
        <taxon>rosids</taxon>
        <taxon>malvids</taxon>
        <taxon>Brassicales</taxon>
        <taxon>Brassicaceae</taxon>
        <taxon>Brassiceae</taxon>
        <taxon>Brassica</taxon>
    </lineage>
</organism>
<dbReference type="EnsemblPlants" id="Bo8g117690.1">
    <property type="protein sequence ID" value="Bo8g117690.1"/>
    <property type="gene ID" value="Bo8g117690"/>
</dbReference>
<evidence type="ECO:0000313" key="2">
    <source>
        <dbReference type="EnsemblPlants" id="Bo8g117690.1"/>
    </source>
</evidence>
<dbReference type="AlphaFoldDB" id="A0A0D3DZC3"/>
<dbReference type="Gramene" id="Bo8g117690.1">
    <property type="protein sequence ID" value="Bo8g117690.1"/>
    <property type="gene ID" value="Bo8g117690"/>
</dbReference>
<feature type="compositionally biased region" description="Polar residues" evidence="1">
    <location>
        <begin position="60"/>
        <end position="74"/>
    </location>
</feature>
<dbReference type="Proteomes" id="UP000032141">
    <property type="component" value="Chromosome C8"/>
</dbReference>
<proteinExistence type="predicted"/>
<evidence type="ECO:0000313" key="3">
    <source>
        <dbReference type="Proteomes" id="UP000032141"/>
    </source>
</evidence>
<feature type="region of interest" description="Disordered" evidence="1">
    <location>
        <begin position="35"/>
        <end position="74"/>
    </location>
</feature>
<keyword evidence="3" id="KW-1185">Reference proteome</keyword>
<reference evidence="2" key="2">
    <citation type="submission" date="2015-03" db="UniProtKB">
        <authorList>
            <consortium name="EnsemblPlants"/>
        </authorList>
    </citation>
    <scope>IDENTIFICATION</scope>
</reference>
<evidence type="ECO:0000256" key="1">
    <source>
        <dbReference type="SAM" id="MobiDB-lite"/>
    </source>
</evidence>
<accession>A0A0D3DZC3</accession>
<dbReference type="HOGENOM" id="CLU_2253891_0_0_1"/>
<reference evidence="2 3" key="1">
    <citation type="journal article" date="2014" name="Genome Biol.">
        <title>Transcriptome and methylome profiling reveals relics of genome dominance in the mesopolyploid Brassica oleracea.</title>
        <authorList>
            <person name="Parkin I.A."/>
            <person name="Koh C."/>
            <person name="Tang H."/>
            <person name="Robinson S.J."/>
            <person name="Kagale S."/>
            <person name="Clarke W.E."/>
            <person name="Town C.D."/>
            <person name="Nixon J."/>
            <person name="Krishnakumar V."/>
            <person name="Bidwell S.L."/>
            <person name="Denoeud F."/>
            <person name="Belcram H."/>
            <person name="Links M.G."/>
            <person name="Just J."/>
            <person name="Clarke C."/>
            <person name="Bender T."/>
            <person name="Huebert T."/>
            <person name="Mason A.S."/>
            <person name="Pires J.C."/>
            <person name="Barker G."/>
            <person name="Moore J."/>
            <person name="Walley P.G."/>
            <person name="Manoli S."/>
            <person name="Batley J."/>
            <person name="Edwards D."/>
            <person name="Nelson M.N."/>
            <person name="Wang X."/>
            <person name="Paterson A.H."/>
            <person name="King G."/>
            <person name="Bancroft I."/>
            <person name="Chalhoub B."/>
            <person name="Sharpe A.G."/>
        </authorList>
    </citation>
    <scope>NUCLEOTIDE SEQUENCE</scope>
    <source>
        <strain evidence="2 3">cv. TO1000</strain>
    </source>
</reference>
<protein>
    <submittedName>
        <fullName evidence="2">Uncharacterized protein</fullName>
    </submittedName>
</protein>
<sequence>MEDDRDSVGKSRRLLHLLSVRRAIETHEGRRLSRSSRRLLRALSSSPSEQRSKPIKEATLSATHGDSSDISCSPSEEHNMIWTLITLMRTTRNIFLHWLCLYQT</sequence>